<gene>
    <name evidence="2" type="ORF">COJ15_05260</name>
</gene>
<dbReference type="EMBL" id="NUVX01000007">
    <property type="protein sequence ID" value="PFJ42751.1"/>
    <property type="molecule type" value="Genomic_DNA"/>
</dbReference>
<evidence type="ECO:0000259" key="1">
    <source>
        <dbReference type="Pfam" id="PF14024"/>
    </source>
</evidence>
<name>A0A9X6WSP2_BACTU</name>
<dbReference type="Pfam" id="PF14024">
    <property type="entry name" value="DUF4240"/>
    <property type="match status" value="1"/>
</dbReference>
<comment type="caution">
    <text evidence="2">The sequence shown here is derived from an EMBL/GenBank/DDBJ whole genome shotgun (WGS) entry which is preliminary data.</text>
</comment>
<feature type="domain" description="DUF4240" evidence="1">
    <location>
        <begin position="1"/>
        <end position="135"/>
    </location>
</feature>
<dbReference type="AlphaFoldDB" id="A0A9X6WSP2"/>
<protein>
    <recommendedName>
        <fullName evidence="1">DUF4240 domain-containing protein</fullName>
    </recommendedName>
</protein>
<evidence type="ECO:0000313" key="3">
    <source>
        <dbReference type="Proteomes" id="UP000224003"/>
    </source>
</evidence>
<accession>A0A9X6WSP2</accession>
<proteinExistence type="predicted"/>
<evidence type="ECO:0000313" key="2">
    <source>
        <dbReference type="EMBL" id="PFJ42751.1"/>
    </source>
</evidence>
<reference evidence="2 3" key="1">
    <citation type="submission" date="2017-09" db="EMBL/GenBank/DDBJ databases">
        <title>Large-scale bioinformatics analysis of Bacillus genomes uncovers conserved roles of natural products in bacterial physiology.</title>
        <authorList>
            <consortium name="Agbiome Team Llc"/>
            <person name="Bleich R.M."/>
            <person name="Grubbs K.J."/>
            <person name="Santa Maria K.C."/>
            <person name="Allen S.E."/>
            <person name="Farag S."/>
            <person name="Shank E.A."/>
            <person name="Bowers A."/>
        </authorList>
    </citation>
    <scope>NUCLEOTIDE SEQUENCE [LARGE SCALE GENOMIC DNA]</scope>
    <source>
        <strain evidence="2 3">AFS085496</strain>
    </source>
</reference>
<dbReference type="RefSeq" id="WP_098516829.1">
    <property type="nucleotide sequence ID" value="NZ_NUVX01000007.1"/>
</dbReference>
<dbReference type="Proteomes" id="UP000224003">
    <property type="component" value="Unassembled WGS sequence"/>
</dbReference>
<sequence length="171" mass="20286">MKEREFWELINQSVTKKKNEYDWLTNREKNQYEWLTNQLAEKKVIEIIAFHDICTKIRTELVNNMEIFNLLKTRVDACSSDSYYYFCEWLISMGEGVVTSVVEDRKYLIQLLPEKAAFPPLNSNFTHVASDAYEKKRQNVLDDVDTSEDENKFVLLMMDDFYQAINKVKQA</sequence>
<organism evidence="2 3">
    <name type="scientific">Bacillus thuringiensis</name>
    <dbReference type="NCBI Taxonomy" id="1428"/>
    <lineage>
        <taxon>Bacteria</taxon>
        <taxon>Bacillati</taxon>
        <taxon>Bacillota</taxon>
        <taxon>Bacilli</taxon>
        <taxon>Bacillales</taxon>
        <taxon>Bacillaceae</taxon>
        <taxon>Bacillus</taxon>
        <taxon>Bacillus cereus group</taxon>
    </lineage>
</organism>
<dbReference type="InterPro" id="IPR025334">
    <property type="entry name" value="DUF4240"/>
</dbReference>